<organism evidence="7 8">
    <name type="scientific">Phycisphaera mikurensis (strain NBRC 102666 / KCTC 22515 / FYK2301M01)</name>
    <dbReference type="NCBI Taxonomy" id="1142394"/>
    <lineage>
        <taxon>Bacteria</taxon>
        <taxon>Pseudomonadati</taxon>
        <taxon>Planctomycetota</taxon>
        <taxon>Phycisphaerae</taxon>
        <taxon>Phycisphaerales</taxon>
        <taxon>Phycisphaeraceae</taxon>
        <taxon>Phycisphaera</taxon>
    </lineage>
</organism>
<dbReference type="PATRIC" id="fig|1142394.8.peg.1147"/>
<dbReference type="InterPro" id="IPR005875">
    <property type="entry name" value="PurK"/>
</dbReference>
<dbReference type="RefSeq" id="WP_014436491.1">
    <property type="nucleotide sequence ID" value="NC_017080.1"/>
</dbReference>
<dbReference type="HAMAP" id="MF_01928">
    <property type="entry name" value="PurK"/>
    <property type="match status" value="1"/>
</dbReference>
<dbReference type="Pfam" id="PF17769">
    <property type="entry name" value="PurK_C"/>
    <property type="match status" value="1"/>
</dbReference>
<evidence type="ECO:0000256" key="1">
    <source>
        <dbReference type="ARBA" id="ARBA00022598"/>
    </source>
</evidence>
<feature type="binding site" evidence="5">
    <location>
        <begin position="277"/>
        <end position="278"/>
    </location>
    <ligand>
        <name>ATP</name>
        <dbReference type="ChEBI" id="CHEBI:30616"/>
    </ligand>
</feature>
<dbReference type="InterPro" id="IPR016185">
    <property type="entry name" value="PreATP-grasp_dom_sf"/>
</dbReference>
<dbReference type="Gene3D" id="3.30.470.20">
    <property type="entry name" value="ATP-grasp fold, B domain"/>
    <property type="match status" value="1"/>
</dbReference>
<dbReference type="Pfam" id="PF02222">
    <property type="entry name" value="ATP-grasp"/>
    <property type="match status" value="1"/>
</dbReference>
<dbReference type="EC" id="6.3.4.18" evidence="5"/>
<comment type="subunit">
    <text evidence="5">Homodimer.</text>
</comment>
<proteinExistence type="inferred from homology"/>
<dbReference type="GO" id="GO:0005829">
    <property type="term" value="C:cytosol"/>
    <property type="evidence" value="ECO:0007669"/>
    <property type="project" value="TreeGrafter"/>
</dbReference>
<dbReference type="InterPro" id="IPR013815">
    <property type="entry name" value="ATP_grasp_subdomain_1"/>
</dbReference>
<dbReference type="NCBIfam" id="NF004679">
    <property type="entry name" value="PRK06019.1-5"/>
    <property type="match status" value="1"/>
</dbReference>
<keyword evidence="1 5" id="KW-0436">Ligase</keyword>
<dbReference type="GO" id="GO:0005524">
    <property type="term" value="F:ATP binding"/>
    <property type="evidence" value="ECO:0007669"/>
    <property type="project" value="UniProtKB-UniRule"/>
</dbReference>
<evidence type="ECO:0000256" key="5">
    <source>
        <dbReference type="HAMAP-Rule" id="MF_01928"/>
    </source>
</evidence>
<feature type="binding site" evidence="5">
    <location>
        <position position="108"/>
    </location>
    <ligand>
        <name>ATP</name>
        <dbReference type="ChEBI" id="CHEBI:30616"/>
    </ligand>
</feature>
<sequence length="391" mass="40521">MQEPSRPGLRPLGMLGGGQLGRMFVQAAHAQGREVHVFSPDADGPAAQAADAHTAAGYDDLDAVRRFAASVDGVSYEFENVPAATAAACAEAGPVRPGGNVLAVAQDRREEKAFLEGAGVPIAPWAAVGSEAELAAAGRRLGFPCVLKTARGGYDGKGQRVLHDAAEVPYAWADLQPGDGREVPCVLEARVDFQAEVSVIAARDAHGGTVTWGPIANSHRNHILDVSAVPAGLGDALEAEAVAVAEQVVAAFELVGVLCVECFVTRSDASGPRILVNEIAPRPHNSGHLTIEAYELSQFAAQALCLGGGRLPSSPGLRRPAAMANLLGDVWGKGGEPPRWDAIAGREGVTVHRYGKAVARPGRKMGHVTALAGTAHEAVRNAVEARAALRA</sequence>
<dbReference type="GO" id="GO:0034028">
    <property type="term" value="F:5-(carboxyamino)imidazole ribonucleotide synthase activity"/>
    <property type="evidence" value="ECO:0007669"/>
    <property type="project" value="UniProtKB-UniRule"/>
</dbReference>
<comment type="catalytic activity">
    <reaction evidence="5">
        <text>5-amino-1-(5-phospho-beta-D-ribosyl)imidazole + hydrogencarbonate + ATP = 5-carboxyamino-1-(5-phospho-D-ribosyl)imidazole + ADP + phosphate + 2 H(+)</text>
        <dbReference type="Rhea" id="RHEA:19317"/>
        <dbReference type="ChEBI" id="CHEBI:15378"/>
        <dbReference type="ChEBI" id="CHEBI:17544"/>
        <dbReference type="ChEBI" id="CHEBI:30616"/>
        <dbReference type="ChEBI" id="CHEBI:43474"/>
        <dbReference type="ChEBI" id="CHEBI:58730"/>
        <dbReference type="ChEBI" id="CHEBI:137981"/>
        <dbReference type="ChEBI" id="CHEBI:456216"/>
        <dbReference type="EC" id="6.3.4.18"/>
    </reaction>
</comment>
<comment type="pathway">
    <text evidence="5">Purine metabolism; IMP biosynthesis via de novo pathway; 5-amino-1-(5-phospho-D-ribosyl)imidazole-4-carboxylate from 5-amino-1-(5-phospho-D-ribosyl)imidazole (N5-CAIR route): step 1/2.</text>
</comment>
<evidence type="ECO:0000256" key="3">
    <source>
        <dbReference type="ARBA" id="ARBA00022755"/>
    </source>
</evidence>
<dbReference type="InterPro" id="IPR011054">
    <property type="entry name" value="Rudment_hybrid_motif"/>
</dbReference>
<dbReference type="PANTHER" id="PTHR11609:SF5">
    <property type="entry name" value="PHOSPHORIBOSYLAMINOIMIDAZOLE CARBOXYLASE"/>
    <property type="match status" value="1"/>
</dbReference>
<dbReference type="SUPFAM" id="SSF51246">
    <property type="entry name" value="Rudiment single hybrid motif"/>
    <property type="match status" value="1"/>
</dbReference>
<feature type="binding site" evidence="5">
    <location>
        <position position="219"/>
    </location>
    <ligand>
        <name>ATP</name>
        <dbReference type="ChEBI" id="CHEBI:30616"/>
    </ligand>
</feature>
<dbReference type="InterPro" id="IPR003135">
    <property type="entry name" value="ATP-grasp_carboxylate-amine"/>
</dbReference>
<dbReference type="InterPro" id="IPR054350">
    <property type="entry name" value="PurT/PurK_preATP-grasp"/>
</dbReference>
<dbReference type="GO" id="GO:0004638">
    <property type="term" value="F:phosphoribosylaminoimidazole carboxylase activity"/>
    <property type="evidence" value="ECO:0007669"/>
    <property type="project" value="InterPro"/>
</dbReference>
<dbReference type="InterPro" id="IPR011761">
    <property type="entry name" value="ATP-grasp"/>
</dbReference>
<dbReference type="Gene3D" id="3.30.1490.20">
    <property type="entry name" value="ATP-grasp fold, A domain"/>
    <property type="match status" value="1"/>
</dbReference>
<dbReference type="STRING" id="1142394.PSMK_11130"/>
<protein>
    <recommendedName>
        <fullName evidence="5">N5-carboxyaminoimidazole ribonucleotide synthase</fullName>
        <shortName evidence="5">N5-CAIR synthase</shortName>
        <ecNumber evidence="5">6.3.4.18</ecNumber>
    </recommendedName>
    <alternativeName>
        <fullName evidence="5">5-(carboxyamino)imidazole ribonucleotide synthetase</fullName>
    </alternativeName>
</protein>
<reference evidence="7 8" key="1">
    <citation type="submission" date="2012-02" db="EMBL/GenBank/DDBJ databases">
        <title>Complete genome sequence of Phycisphaera mikurensis NBRC 102666.</title>
        <authorList>
            <person name="Ankai A."/>
            <person name="Hosoyama A."/>
            <person name="Terui Y."/>
            <person name="Sekine M."/>
            <person name="Fukai R."/>
            <person name="Kato Y."/>
            <person name="Nakamura S."/>
            <person name="Yamada-Narita S."/>
            <person name="Kawakoshi A."/>
            <person name="Fukunaga Y."/>
            <person name="Yamazaki S."/>
            <person name="Fujita N."/>
        </authorList>
    </citation>
    <scope>NUCLEOTIDE SEQUENCE [LARGE SCALE GENOMIC DNA]</scope>
    <source>
        <strain evidence="8">NBRC 102666 / KCTC 22515 / FYK2301M01</strain>
    </source>
</reference>
<dbReference type="PROSITE" id="PS50975">
    <property type="entry name" value="ATP_GRASP"/>
    <property type="match status" value="1"/>
</dbReference>
<dbReference type="HOGENOM" id="CLU_011534_0_1_0"/>
<keyword evidence="8" id="KW-1185">Reference proteome</keyword>
<name>I0IDD4_PHYMF</name>
<dbReference type="Pfam" id="PF22660">
    <property type="entry name" value="RS_preATP-grasp-like"/>
    <property type="match status" value="1"/>
</dbReference>
<dbReference type="GO" id="GO:0046872">
    <property type="term" value="F:metal ion binding"/>
    <property type="evidence" value="ECO:0007669"/>
    <property type="project" value="InterPro"/>
</dbReference>
<dbReference type="eggNOG" id="COG0026">
    <property type="taxonomic scope" value="Bacteria"/>
</dbReference>
<dbReference type="PANTHER" id="PTHR11609">
    <property type="entry name" value="PURINE BIOSYNTHESIS PROTEIN 6/7, PUR6/7"/>
    <property type="match status" value="1"/>
</dbReference>
<feature type="binding site" evidence="5">
    <location>
        <begin position="188"/>
        <end position="191"/>
    </location>
    <ligand>
        <name>ATP</name>
        <dbReference type="ChEBI" id="CHEBI:30616"/>
    </ligand>
</feature>
<evidence type="ECO:0000313" key="8">
    <source>
        <dbReference type="Proteomes" id="UP000007881"/>
    </source>
</evidence>
<evidence type="ECO:0000256" key="4">
    <source>
        <dbReference type="ARBA" id="ARBA00022840"/>
    </source>
</evidence>
<dbReference type="AlphaFoldDB" id="I0IDD4"/>
<dbReference type="KEGG" id="phm:PSMK_11130"/>
<dbReference type="GO" id="GO:0006189">
    <property type="term" value="P:'de novo' IMP biosynthetic process"/>
    <property type="evidence" value="ECO:0007669"/>
    <property type="project" value="UniProtKB-UniRule"/>
</dbReference>
<dbReference type="Proteomes" id="UP000007881">
    <property type="component" value="Chromosome"/>
</dbReference>
<dbReference type="SUPFAM" id="SSF52440">
    <property type="entry name" value="PreATP-grasp domain"/>
    <property type="match status" value="1"/>
</dbReference>
<dbReference type="FunFam" id="3.30.1490.20:FF:000015">
    <property type="entry name" value="N5-carboxyaminoimidazole ribonucleotide synthase"/>
    <property type="match status" value="1"/>
</dbReference>
<comment type="similarity">
    <text evidence="5">Belongs to the PurK/PurT family.</text>
</comment>
<feature type="binding site" evidence="5">
    <location>
        <position position="196"/>
    </location>
    <ligand>
        <name>ATP</name>
        <dbReference type="ChEBI" id="CHEBI:30616"/>
    </ligand>
</feature>
<keyword evidence="4 5" id="KW-0067">ATP-binding</keyword>
<keyword evidence="2 5" id="KW-0547">Nucleotide-binding</keyword>
<feature type="binding site" evidence="5">
    <location>
        <position position="148"/>
    </location>
    <ligand>
        <name>ATP</name>
        <dbReference type="ChEBI" id="CHEBI:30616"/>
    </ligand>
</feature>
<dbReference type="Gene3D" id="3.40.50.20">
    <property type="match status" value="1"/>
</dbReference>
<comment type="function">
    <text evidence="5">Catalyzes the ATP-dependent conversion of 5-aminoimidazole ribonucleotide (AIR) and HCO(3)(-) to N5-carboxyaminoimidazole ribonucleotide (N5-CAIR).</text>
</comment>
<keyword evidence="3 5" id="KW-0658">Purine biosynthesis</keyword>
<gene>
    <name evidence="5 7" type="primary">purK</name>
    <name evidence="7" type="ordered locus">PSMK_11130</name>
</gene>
<evidence type="ECO:0000259" key="6">
    <source>
        <dbReference type="PROSITE" id="PS50975"/>
    </source>
</evidence>
<evidence type="ECO:0000313" key="7">
    <source>
        <dbReference type="EMBL" id="BAM03272.1"/>
    </source>
</evidence>
<dbReference type="SUPFAM" id="SSF56059">
    <property type="entry name" value="Glutathione synthetase ATP-binding domain-like"/>
    <property type="match status" value="1"/>
</dbReference>
<dbReference type="UniPathway" id="UPA00074">
    <property type="reaction ID" value="UER00942"/>
</dbReference>
<dbReference type="EMBL" id="AP012338">
    <property type="protein sequence ID" value="BAM03272.1"/>
    <property type="molecule type" value="Genomic_DNA"/>
</dbReference>
<evidence type="ECO:0000256" key="2">
    <source>
        <dbReference type="ARBA" id="ARBA00022741"/>
    </source>
</evidence>
<feature type="binding site" evidence="5">
    <location>
        <begin position="153"/>
        <end position="159"/>
    </location>
    <ligand>
        <name>ATP</name>
        <dbReference type="ChEBI" id="CHEBI:30616"/>
    </ligand>
</feature>
<feature type="domain" description="ATP-grasp" evidence="6">
    <location>
        <begin position="112"/>
        <end position="305"/>
    </location>
</feature>
<dbReference type="OrthoDB" id="9804625at2"/>
<accession>I0IDD4</accession>
<dbReference type="InterPro" id="IPR040686">
    <property type="entry name" value="PurK_C"/>
</dbReference>